<organism evidence="1 2">
    <name type="scientific">Roseomonas elaeocarpi</name>
    <dbReference type="NCBI Taxonomy" id="907779"/>
    <lineage>
        <taxon>Bacteria</taxon>
        <taxon>Pseudomonadati</taxon>
        <taxon>Pseudomonadota</taxon>
        <taxon>Alphaproteobacteria</taxon>
        <taxon>Acetobacterales</taxon>
        <taxon>Roseomonadaceae</taxon>
        <taxon>Roseomonas</taxon>
    </lineage>
</organism>
<dbReference type="EMBL" id="JBHLUN010000025">
    <property type="protein sequence ID" value="MFC0410954.1"/>
    <property type="molecule type" value="Genomic_DNA"/>
</dbReference>
<dbReference type="RefSeq" id="WP_377046710.1">
    <property type="nucleotide sequence ID" value="NZ_JBHLUN010000025.1"/>
</dbReference>
<proteinExistence type="predicted"/>
<comment type="caution">
    <text evidence="1">The sequence shown here is derived from an EMBL/GenBank/DDBJ whole genome shotgun (WGS) entry which is preliminary data.</text>
</comment>
<accession>A0ABV6JZ87</accession>
<gene>
    <name evidence="1" type="ORF">ACFFGY_22140</name>
</gene>
<evidence type="ECO:0000313" key="1">
    <source>
        <dbReference type="EMBL" id="MFC0410954.1"/>
    </source>
</evidence>
<reference evidence="1 2" key="1">
    <citation type="submission" date="2024-09" db="EMBL/GenBank/DDBJ databases">
        <authorList>
            <person name="Sun Q."/>
            <person name="Mori K."/>
        </authorList>
    </citation>
    <scope>NUCLEOTIDE SEQUENCE [LARGE SCALE GENOMIC DNA]</scope>
    <source>
        <strain evidence="1 2">TBRC 5777</strain>
    </source>
</reference>
<dbReference type="Proteomes" id="UP001589865">
    <property type="component" value="Unassembled WGS sequence"/>
</dbReference>
<keyword evidence="2" id="KW-1185">Reference proteome</keyword>
<name>A0ABV6JZ87_9PROT</name>
<evidence type="ECO:0000313" key="2">
    <source>
        <dbReference type="Proteomes" id="UP001589865"/>
    </source>
</evidence>
<protein>
    <submittedName>
        <fullName evidence="1">Uncharacterized protein</fullName>
    </submittedName>
</protein>
<sequence length="141" mass="15427">MQAVYANAEGTDVAFTDDEGVLFAVKPDDPRLDGLEIAPFVPPVPYSVTRVQGRQAMAAAQLRDGRSLLKATKAAIAKMLADTDDLPDSDERSIQAQQIAEWWENADTYRRDHPALLTLAQLLDLDDAEVDDLFRAAAAID</sequence>